<dbReference type="AlphaFoldDB" id="A0A2I6S313"/>
<dbReference type="OrthoDB" id="8775484at2"/>
<feature type="transmembrane region" description="Helical" evidence="1">
    <location>
        <begin position="87"/>
        <end position="106"/>
    </location>
</feature>
<evidence type="ECO:0000256" key="1">
    <source>
        <dbReference type="SAM" id="Phobius"/>
    </source>
</evidence>
<proteinExistence type="predicted"/>
<keyword evidence="1" id="KW-1133">Transmembrane helix</keyword>
<dbReference type="RefSeq" id="WP_102245723.1">
    <property type="nucleotide sequence ID" value="NZ_CP025682.1"/>
</dbReference>
<keyword evidence="3" id="KW-1185">Reference proteome</keyword>
<gene>
    <name evidence="2" type="ORF">C0099_01080</name>
</gene>
<accession>A0A2I6S313</accession>
<reference evidence="2 3" key="1">
    <citation type="submission" date="2018-01" db="EMBL/GenBank/DDBJ databases">
        <authorList>
            <person name="Fu G.-Y."/>
        </authorList>
    </citation>
    <scope>NUCLEOTIDE SEQUENCE [LARGE SCALE GENOMIC DNA]</scope>
    <source>
        <strain evidence="2 3">SY39</strain>
    </source>
</reference>
<sequence>MRRIYFLVPDLPTAEAIVDELLLDRVEARHIHVLARRDTPLGDLPEASVLQKSDFFPAIQRGLASGGAAGTLAGLVGVALVPGSVVVAGGAVLASALFGAGIGAWISGMVGLSIGNSQVTEYAEAIEAGQLLMMVDVPKARIEEVGELVRRHHPEVEFEGAEPLMPAFP</sequence>
<feature type="transmembrane region" description="Helical" evidence="1">
    <location>
        <begin position="62"/>
        <end position="81"/>
    </location>
</feature>
<keyword evidence="1" id="KW-0472">Membrane</keyword>
<name>A0A2I6S313_9RHOO</name>
<keyword evidence="1" id="KW-0812">Transmembrane</keyword>
<protein>
    <submittedName>
        <fullName evidence="2">DUF1269 domain-containing protein</fullName>
    </submittedName>
</protein>
<dbReference type="EMBL" id="CP025682">
    <property type="protein sequence ID" value="AUN93649.1"/>
    <property type="molecule type" value="Genomic_DNA"/>
</dbReference>
<evidence type="ECO:0000313" key="3">
    <source>
        <dbReference type="Proteomes" id="UP000242205"/>
    </source>
</evidence>
<organism evidence="2 3">
    <name type="scientific">Pseudazoarcus pumilus</name>
    <dbReference type="NCBI Taxonomy" id="2067960"/>
    <lineage>
        <taxon>Bacteria</taxon>
        <taxon>Pseudomonadati</taxon>
        <taxon>Pseudomonadota</taxon>
        <taxon>Betaproteobacteria</taxon>
        <taxon>Rhodocyclales</taxon>
        <taxon>Zoogloeaceae</taxon>
        <taxon>Pseudazoarcus</taxon>
    </lineage>
</organism>
<evidence type="ECO:0000313" key="2">
    <source>
        <dbReference type="EMBL" id="AUN93649.1"/>
    </source>
</evidence>
<dbReference type="KEGG" id="atw:C0099_01080"/>
<dbReference type="Proteomes" id="UP000242205">
    <property type="component" value="Chromosome"/>
</dbReference>